<accession>A0AAN8N7Q6</accession>
<dbReference type="Gene3D" id="3.40.50.300">
    <property type="entry name" value="P-loop containing nucleotide triphosphate hydrolases"/>
    <property type="match status" value="1"/>
</dbReference>
<evidence type="ECO:0008006" key="4">
    <source>
        <dbReference type="Google" id="ProtNLM"/>
    </source>
</evidence>
<dbReference type="AlphaFoldDB" id="A0AAN8N7Q6"/>
<dbReference type="Proteomes" id="UP001356427">
    <property type="component" value="Unassembled WGS sequence"/>
</dbReference>
<sequence length="154" mass="18045">MFDSAILLIRNPYHSLMAEFNRKCAGHLGHATDAQWRSKEWPEFVDSYASWWASHALSWLQFGRRLLVLHYEDLQRALFPQLRLLTLFLNATVMEERLMCAQNNQDGHFKRSGGAQRPSFDPFTAEMRSTIDSYIHTVDQALRDRNYNGLPHNY</sequence>
<protein>
    <recommendedName>
        <fullName evidence="4">Sulfotransferase</fullName>
    </recommendedName>
</protein>
<gene>
    <name evidence="2" type="ORF">J4Q44_G00071730</name>
</gene>
<comment type="caution">
    <text evidence="2">The sequence shown here is derived from an EMBL/GenBank/DDBJ whole genome shotgun (WGS) entry which is preliminary data.</text>
</comment>
<name>A0AAN8N7Q6_9TELE</name>
<dbReference type="PANTHER" id="PTHR45964">
    <property type="entry name" value="WSCD FAMILY MEMBER CG9164"/>
    <property type="match status" value="1"/>
</dbReference>
<evidence type="ECO:0000313" key="3">
    <source>
        <dbReference type="Proteomes" id="UP001356427"/>
    </source>
</evidence>
<proteinExistence type="inferred from homology"/>
<comment type="similarity">
    <text evidence="1">Belongs to the WSCD family.</text>
</comment>
<evidence type="ECO:0000256" key="1">
    <source>
        <dbReference type="ARBA" id="ARBA00010236"/>
    </source>
</evidence>
<reference evidence="2 3" key="1">
    <citation type="submission" date="2021-04" db="EMBL/GenBank/DDBJ databases">
        <authorList>
            <person name="De Guttry C."/>
            <person name="Zahm M."/>
            <person name="Klopp C."/>
            <person name="Cabau C."/>
            <person name="Louis A."/>
            <person name="Berthelot C."/>
            <person name="Parey E."/>
            <person name="Roest Crollius H."/>
            <person name="Montfort J."/>
            <person name="Robinson-Rechavi M."/>
            <person name="Bucao C."/>
            <person name="Bouchez O."/>
            <person name="Gislard M."/>
            <person name="Lluch J."/>
            <person name="Milhes M."/>
            <person name="Lampietro C."/>
            <person name="Lopez Roques C."/>
            <person name="Donnadieu C."/>
            <person name="Braasch I."/>
            <person name="Desvignes T."/>
            <person name="Postlethwait J."/>
            <person name="Bobe J."/>
            <person name="Wedekind C."/>
            <person name="Guiguen Y."/>
        </authorList>
    </citation>
    <scope>NUCLEOTIDE SEQUENCE [LARGE SCALE GENOMIC DNA]</scope>
    <source>
        <strain evidence="2">Cs_M1</strain>
        <tissue evidence="2">Blood</tissue>
    </source>
</reference>
<dbReference type="InterPro" id="IPR051589">
    <property type="entry name" value="Sialate-O-sulfotransferase"/>
</dbReference>
<dbReference type="InterPro" id="IPR027417">
    <property type="entry name" value="P-loop_NTPase"/>
</dbReference>
<organism evidence="2 3">
    <name type="scientific">Coregonus suidteri</name>
    <dbReference type="NCBI Taxonomy" id="861788"/>
    <lineage>
        <taxon>Eukaryota</taxon>
        <taxon>Metazoa</taxon>
        <taxon>Chordata</taxon>
        <taxon>Craniata</taxon>
        <taxon>Vertebrata</taxon>
        <taxon>Euteleostomi</taxon>
        <taxon>Actinopterygii</taxon>
        <taxon>Neopterygii</taxon>
        <taxon>Teleostei</taxon>
        <taxon>Protacanthopterygii</taxon>
        <taxon>Salmoniformes</taxon>
        <taxon>Salmonidae</taxon>
        <taxon>Coregoninae</taxon>
        <taxon>Coregonus</taxon>
    </lineage>
</organism>
<keyword evidence="3" id="KW-1185">Reference proteome</keyword>
<dbReference type="PANTHER" id="PTHR45964:SF8">
    <property type="entry name" value="SIALATE:O-SULFOTRANSFERASE 1"/>
    <property type="match status" value="1"/>
</dbReference>
<dbReference type="EMBL" id="JAGTTL010000005">
    <property type="protein sequence ID" value="KAK6322381.1"/>
    <property type="molecule type" value="Genomic_DNA"/>
</dbReference>
<dbReference type="SUPFAM" id="SSF52540">
    <property type="entry name" value="P-loop containing nucleoside triphosphate hydrolases"/>
    <property type="match status" value="1"/>
</dbReference>
<evidence type="ECO:0000313" key="2">
    <source>
        <dbReference type="EMBL" id="KAK6322381.1"/>
    </source>
</evidence>